<organism evidence="1 2">
    <name type="scientific">Lysinibacillus sphaericus</name>
    <name type="common">Bacillus sphaericus</name>
    <dbReference type="NCBI Taxonomy" id="1421"/>
    <lineage>
        <taxon>Bacteria</taxon>
        <taxon>Bacillati</taxon>
        <taxon>Bacillota</taxon>
        <taxon>Bacilli</taxon>
        <taxon>Bacillales</taxon>
        <taxon>Bacillaceae</taxon>
        <taxon>Lysinibacillus</taxon>
    </lineage>
</organism>
<reference evidence="1 2" key="1">
    <citation type="submission" date="2017-11" db="EMBL/GenBank/DDBJ databases">
        <title>Genome sequence of Lysinibacillus sphaericus, a lignin-degrading bacteria isolated from municipal solid waste soil.</title>
        <authorList>
            <person name="Persinoti G.F."/>
            <person name="Paixao D.A."/>
            <person name="Bugg T.D."/>
            <person name="Squina F.M."/>
        </authorList>
    </citation>
    <scope>NUCLEOTIDE SEQUENCE [LARGE SCALE GENOMIC DNA]</scope>
    <source>
        <strain evidence="1 2">A1</strain>
    </source>
</reference>
<dbReference type="InterPro" id="IPR008727">
    <property type="entry name" value="PAAR_motif"/>
</dbReference>
<accession>A0A2S5D2G5</accession>
<dbReference type="Proteomes" id="UP000237319">
    <property type="component" value="Unassembled WGS sequence"/>
</dbReference>
<gene>
    <name evidence="1" type="ORF">LYSIN_02037</name>
</gene>
<comment type="caution">
    <text evidence="1">The sequence shown here is derived from an EMBL/GenBank/DDBJ whole genome shotgun (WGS) entry which is preliminary data.</text>
</comment>
<proteinExistence type="predicted"/>
<protein>
    <submittedName>
        <fullName evidence="1">Uncharacterized protein</fullName>
    </submittedName>
</protein>
<name>A0A2S5D2G5_LYSSH</name>
<evidence type="ECO:0000313" key="2">
    <source>
        <dbReference type="Proteomes" id="UP000237319"/>
    </source>
</evidence>
<sequence>MPEVAIKGAKIQNTMAPNHIQVRKLNPDTIPPYSSYIFDYINATIEGEINEGSSNVFVNGKEVVFSDAKTTENDSYSLPDGWTYDSGAHTNMNGSVTNGSPTVFVNGKPLGRKGDAIKTHAGSNAIITEGSSNVFAN</sequence>
<dbReference type="EMBL" id="PGLV01000001">
    <property type="protein sequence ID" value="POZ57253.1"/>
    <property type="molecule type" value="Genomic_DNA"/>
</dbReference>
<dbReference type="AlphaFoldDB" id="A0A2S5D2G5"/>
<evidence type="ECO:0000313" key="1">
    <source>
        <dbReference type="EMBL" id="POZ57253.1"/>
    </source>
</evidence>
<dbReference type="Gene3D" id="2.60.200.60">
    <property type="match status" value="1"/>
</dbReference>
<dbReference type="RefSeq" id="WP_103977123.1">
    <property type="nucleotide sequence ID" value="NZ_PGLV01000001.1"/>
</dbReference>
<dbReference type="Pfam" id="PF05488">
    <property type="entry name" value="PAAR_motif"/>
    <property type="match status" value="1"/>
</dbReference>
<keyword evidence="2" id="KW-1185">Reference proteome</keyword>